<evidence type="ECO:0000313" key="2">
    <source>
        <dbReference type="Proteomes" id="UP000054845"/>
    </source>
</evidence>
<reference evidence="1 2" key="1">
    <citation type="submission" date="2014-09" db="EMBL/GenBank/DDBJ databases">
        <authorList>
            <person name="Magalhaes I.L.F."/>
            <person name="Oliveira U."/>
            <person name="Santos F.R."/>
            <person name="Vidigal T.H.D.A."/>
            <person name="Brescovit A.D."/>
            <person name="Santos A.J."/>
        </authorList>
    </citation>
    <scope>NUCLEOTIDE SEQUENCE [LARGE SCALE GENOMIC DNA]</scope>
</reference>
<dbReference type="OrthoDB" id="10517203at2759"/>
<name>A0A0P1BCF1_9BASI</name>
<keyword evidence="2" id="KW-1185">Reference proteome</keyword>
<dbReference type="EMBL" id="CCYA01000192">
    <property type="protein sequence ID" value="CEH12991.1"/>
    <property type="molecule type" value="Genomic_DNA"/>
</dbReference>
<sequence>MPQSIVEAEIPKSFLGKVYHAVANKLVMGKPTPEMAGVYKGVAPEDDLYPRGELARANTLAMPQSIVEAEIPKSLLGKVYHAVANKLVMGKPTPEMAGVYKGVPHVLWKPIDGGWYVGDKKMTEAEALADEQAYLAEKKAGKAQKKKTTAKV</sequence>
<evidence type="ECO:0000313" key="1">
    <source>
        <dbReference type="EMBL" id="CEH12991.1"/>
    </source>
</evidence>
<dbReference type="AlphaFoldDB" id="A0A0P1BCF1"/>
<protein>
    <submittedName>
        <fullName evidence="1">Uncharacterized protein</fullName>
    </submittedName>
</protein>
<accession>A0A0P1BCF1</accession>
<organism evidence="1 2">
    <name type="scientific">Ceraceosorus bombacis</name>
    <dbReference type="NCBI Taxonomy" id="401625"/>
    <lineage>
        <taxon>Eukaryota</taxon>
        <taxon>Fungi</taxon>
        <taxon>Dikarya</taxon>
        <taxon>Basidiomycota</taxon>
        <taxon>Ustilaginomycotina</taxon>
        <taxon>Exobasidiomycetes</taxon>
        <taxon>Ceraceosorales</taxon>
        <taxon>Ceraceosoraceae</taxon>
        <taxon>Ceraceosorus</taxon>
    </lineage>
</organism>
<proteinExistence type="predicted"/>
<dbReference type="Proteomes" id="UP000054845">
    <property type="component" value="Unassembled WGS sequence"/>
</dbReference>